<protein>
    <submittedName>
        <fullName evidence="1">Uncharacterized protein</fullName>
    </submittedName>
</protein>
<evidence type="ECO:0000313" key="2">
    <source>
        <dbReference type="Proteomes" id="UP000593567"/>
    </source>
</evidence>
<evidence type="ECO:0000313" key="1">
    <source>
        <dbReference type="EMBL" id="KAF6025781.1"/>
    </source>
</evidence>
<dbReference type="Proteomes" id="UP000593567">
    <property type="component" value="Unassembled WGS sequence"/>
</dbReference>
<dbReference type="AlphaFoldDB" id="A0A7J7JJH4"/>
<organism evidence="1 2">
    <name type="scientific">Bugula neritina</name>
    <name type="common">Brown bryozoan</name>
    <name type="synonym">Sertularia neritina</name>
    <dbReference type="NCBI Taxonomy" id="10212"/>
    <lineage>
        <taxon>Eukaryota</taxon>
        <taxon>Metazoa</taxon>
        <taxon>Spiralia</taxon>
        <taxon>Lophotrochozoa</taxon>
        <taxon>Bryozoa</taxon>
        <taxon>Gymnolaemata</taxon>
        <taxon>Cheilostomatida</taxon>
        <taxon>Flustrina</taxon>
        <taxon>Buguloidea</taxon>
        <taxon>Bugulidae</taxon>
        <taxon>Bugula</taxon>
    </lineage>
</organism>
<sequence>MTSMAEAMEMAMVTNTVLATTMDMAVRTTAMIIMEVVTIRVVGMVVDMAPMVVVAAEATVTMSSIK</sequence>
<gene>
    <name evidence="1" type="ORF">EB796_016032</name>
</gene>
<proteinExistence type="predicted"/>
<reference evidence="1" key="1">
    <citation type="submission" date="2020-06" db="EMBL/GenBank/DDBJ databases">
        <title>Draft genome of Bugula neritina, a colonial animal packing powerful symbionts and potential medicines.</title>
        <authorList>
            <person name="Rayko M."/>
        </authorList>
    </citation>
    <scope>NUCLEOTIDE SEQUENCE [LARGE SCALE GENOMIC DNA]</scope>
    <source>
        <strain evidence="1">Kwan_BN1</strain>
    </source>
</reference>
<name>A0A7J7JJH4_BUGNE</name>
<keyword evidence="2" id="KW-1185">Reference proteome</keyword>
<accession>A0A7J7JJH4</accession>
<dbReference type="EMBL" id="VXIV02002437">
    <property type="protein sequence ID" value="KAF6025781.1"/>
    <property type="molecule type" value="Genomic_DNA"/>
</dbReference>
<comment type="caution">
    <text evidence="1">The sequence shown here is derived from an EMBL/GenBank/DDBJ whole genome shotgun (WGS) entry which is preliminary data.</text>
</comment>